<dbReference type="GO" id="GO:1900378">
    <property type="term" value="P:positive regulation of secondary metabolite biosynthetic process"/>
    <property type="evidence" value="ECO:0007669"/>
    <property type="project" value="TreeGrafter"/>
</dbReference>
<dbReference type="Pfam" id="PF01258">
    <property type="entry name" value="zf-dskA_traR"/>
    <property type="match status" value="1"/>
</dbReference>
<dbReference type="AlphaFoldDB" id="A0A433LC25"/>
<name>A0A433LC25_9GAMM</name>
<proteinExistence type="predicted"/>
<evidence type="ECO:0000256" key="2">
    <source>
        <dbReference type="ARBA" id="ARBA00022771"/>
    </source>
</evidence>
<evidence type="ECO:0000256" key="3">
    <source>
        <dbReference type="ARBA" id="ARBA00022833"/>
    </source>
</evidence>
<feature type="domain" description="Zinc finger DksA/TraR C4-type" evidence="5">
    <location>
        <begin position="35"/>
        <end position="64"/>
    </location>
</feature>
<dbReference type="InterPro" id="IPR012783">
    <property type="entry name" value="Znf_C4_TraR"/>
</dbReference>
<reference evidence="6 7" key="1">
    <citation type="submission" date="2018-12" db="EMBL/GenBank/DDBJ databases">
        <title>three novel Halomonas strain isolated from plants.</title>
        <authorList>
            <person name="Sun C."/>
        </authorList>
    </citation>
    <scope>NUCLEOTIDE SEQUENCE [LARGE SCALE GENOMIC DNA]</scope>
    <source>
        <strain evidence="6 7">RC</strain>
    </source>
</reference>
<dbReference type="Proteomes" id="UP000286912">
    <property type="component" value="Unassembled WGS sequence"/>
</dbReference>
<dbReference type="RefSeq" id="WP_126981681.1">
    <property type="nucleotide sequence ID" value="NZ_RZHD01000005.1"/>
</dbReference>
<evidence type="ECO:0000259" key="5">
    <source>
        <dbReference type="Pfam" id="PF01258"/>
    </source>
</evidence>
<feature type="zinc finger region" description="dksA C4-type" evidence="4">
    <location>
        <begin position="35"/>
        <end position="59"/>
    </location>
</feature>
<dbReference type="NCBIfam" id="TIGR02419">
    <property type="entry name" value="C4_traR_proteo"/>
    <property type="match status" value="1"/>
</dbReference>
<protein>
    <submittedName>
        <fullName evidence="6">TraR/DksA family transcriptional regulator</fullName>
    </submittedName>
</protein>
<dbReference type="Gene3D" id="1.20.120.910">
    <property type="entry name" value="DksA, coiled-coil domain"/>
    <property type="match status" value="1"/>
</dbReference>
<accession>A0A433LC25</accession>
<comment type="caution">
    <text evidence="6">The sequence shown here is derived from an EMBL/GenBank/DDBJ whole genome shotgun (WGS) entry which is preliminary data.</text>
</comment>
<dbReference type="PANTHER" id="PTHR38777:SF1">
    <property type="entry name" value="DNAK SUPPRESSOR PROTEIN"/>
    <property type="match status" value="1"/>
</dbReference>
<evidence type="ECO:0000313" key="6">
    <source>
        <dbReference type="EMBL" id="RUR46234.1"/>
    </source>
</evidence>
<keyword evidence="2" id="KW-0863">Zinc-finger</keyword>
<gene>
    <name evidence="6" type="ORF">ELY37_09600</name>
</gene>
<dbReference type="EMBL" id="RZHD01000005">
    <property type="protein sequence ID" value="RUR46234.1"/>
    <property type="molecule type" value="Genomic_DNA"/>
</dbReference>
<evidence type="ECO:0000256" key="1">
    <source>
        <dbReference type="ARBA" id="ARBA00022723"/>
    </source>
</evidence>
<organism evidence="6 7">
    <name type="scientific">Vreelandella populi</name>
    <dbReference type="NCBI Taxonomy" id="2498858"/>
    <lineage>
        <taxon>Bacteria</taxon>
        <taxon>Pseudomonadati</taxon>
        <taxon>Pseudomonadota</taxon>
        <taxon>Gammaproteobacteria</taxon>
        <taxon>Oceanospirillales</taxon>
        <taxon>Halomonadaceae</taxon>
        <taxon>Vreelandella</taxon>
    </lineage>
</organism>
<dbReference type="OrthoDB" id="962301at2"/>
<dbReference type="SUPFAM" id="SSF57716">
    <property type="entry name" value="Glucocorticoid receptor-like (DNA-binding domain)"/>
    <property type="match status" value="1"/>
</dbReference>
<dbReference type="PROSITE" id="PS51128">
    <property type="entry name" value="ZF_DKSA_2"/>
    <property type="match status" value="1"/>
</dbReference>
<keyword evidence="3" id="KW-0862">Zinc</keyword>
<keyword evidence="1" id="KW-0479">Metal-binding</keyword>
<dbReference type="GO" id="GO:0008270">
    <property type="term" value="F:zinc ion binding"/>
    <property type="evidence" value="ECO:0007669"/>
    <property type="project" value="UniProtKB-KW"/>
</dbReference>
<keyword evidence="7" id="KW-1185">Reference proteome</keyword>
<sequence length="71" mass="7874">MADNVDRAAEITQRTLEATLANRAQLAKPAAHDECIDCGYQIPAARRQAAPWATTCIECQGIRELRGRHVR</sequence>
<evidence type="ECO:0000256" key="4">
    <source>
        <dbReference type="PROSITE-ProRule" id="PRU00510"/>
    </source>
</evidence>
<dbReference type="PANTHER" id="PTHR38777">
    <property type="entry name" value="FELS-2 PROPHAGE PROTEIN"/>
    <property type="match status" value="1"/>
</dbReference>
<evidence type="ECO:0000313" key="7">
    <source>
        <dbReference type="Proteomes" id="UP000286912"/>
    </source>
</evidence>
<dbReference type="InterPro" id="IPR000962">
    <property type="entry name" value="Znf_DskA_TraR"/>
</dbReference>